<dbReference type="Pfam" id="PF07811">
    <property type="entry name" value="TadE"/>
    <property type="match status" value="1"/>
</dbReference>
<feature type="transmembrane region" description="Helical" evidence="1">
    <location>
        <begin position="12"/>
        <end position="31"/>
    </location>
</feature>
<dbReference type="Proteomes" id="UP001500974">
    <property type="component" value="Unassembled WGS sequence"/>
</dbReference>
<keyword evidence="4" id="KW-1185">Reference proteome</keyword>
<organism evidence="3 4">
    <name type="scientific">Arthrobacter parietis</name>
    <dbReference type="NCBI Taxonomy" id="271434"/>
    <lineage>
        <taxon>Bacteria</taxon>
        <taxon>Bacillati</taxon>
        <taxon>Actinomycetota</taxon>
        <taxon>Actinomycetes</taxon>
        <taxon>Micrococcales</taxon>
        <taxon>Micrococcaceae</taxon>
        <taxon>Arthrobacter</taxon>
    </lineage>
</organism>
<evidence type="ECO:0000259" key="2">
    <source>
        <dbReference type="Pfam" id="PF07811"/>
    </source>
</evidence>
<keyword evidence="1" id="KW-0812">Transmembrane</keyword>
<keyword evidence="1" id="KW-0472">Membrane</keyword>
<name>A0ABP5MHM4_9MICC</name>
<evidence type="ECO:0000313" key="4">
    <source>
        <dbReference type="Proteomes" id="UP001500974"/>
    </source>
</evidence>
<keyword evidence="1" id="KW-1133">Transmembrane helix</keyword>
<proteinExistence type="predicted"/>
<gene>
    <name evidence="3" type="ORF">GCM10009784_02050</name>
</gene>
<evidence type="ECO:0000313" key="3">
    <source>
        <dbReference type="EMBL" id="GAA2172271.1"/>
    </source>
</evidence>
<accession>A0ABP5MHM4</accession>
<comment type="caution">
    <text evidence="3">The sequence shown here is derived from an EMBL/GenBank/DDBJ whole genome shotgun (WGS) entry which is preliminary data.</text>
</comment>
<feature type="domain" description="TadE-like" evidence="2">
    <location>
        <begin position="11"/>
        <end position="53"/>
    </location>
</feature>
<dbReference type="EMBL" id="BAAAON010000001">
    <property type="protein sequence ID" value="GAA2172271.1"/>
    <property type="molecule type" value="Genomic_DNA"/>
</dbReference>
<protein>
    <recommendedName>
        <fullName evidence="2">TadE-like domain-containing protein</fullName>
    </recommendedName>
</protein>
<sequence length="133" mass="13646">MNLVVGNRDRGAVAVEMALLLPVLVLLLLGIMEFGRAYNAQVTLTNAARDGARAMAITNDPVKARAAATAAASTLKPELTLTNFSPAPTACPASTTGTTTTNTTFVISYQLPSLTGIAGPFTMTGKGTMRCGG</sequence>
<dbReference type="InterPro" id="IPR012495">
    <property type="entry name" value="TadE-like_dom"/>
</dbReference>
<reference evidence="4" key="1">
    <citation type="journal article" date="2019" name="Int. J. Syst. Evol. Microbiol.">
        <title>The Global Catalogue of Microorganisms (GCM) 10K type strain sequencing project: providing services to taxonomists for standard genome sequencing and annotation.</title>
        <authorList>
            <consortium name="The Broad Institute Genomics Platform"/>
            <consortium name="The Broad Institute Genome Sequencing Center for Infectious Disease"/>
            <person name="Wu L."/>
            <person name="Ma J."/>
        </authorList>
    </citation>
    <scope>NUCLEOTIDE SEQUENCE [LARGE SCALE GENOMIC DNA]</scope>
    <source>
        <strain evidence="4">JCM 14917</strain>
    </source>
</reference>
<evidence type="ECO:0000256" key="1">
    <source>
        <dbReference type="SAM" id="Phobius"/>
    </source>
</evidence>